<organism evidence="8 9">
    <name type="scientific">Vibrio tritonius</name>
    <dbReference type="NCBI Taxonomy" id="1435069"/>
    <lineage>
        <taxon>Bacteria</taxon>
        <taxon>Pseudomonadati</taxon>
        <taxon>Pseudomonadota</taxon>
        <taxon>Gammaproteobacteria</taxon>
        <taxon>Vibrionales</taxon>
        <taxon>Vibrionaceae</taxon>
        <taxon>Vibrio</taxon>
    </lineage>
</organism>
<keyword evidence="5" id="KW-0472">Membrane</keyword>
<dbReference type="InterPro" id="IPR004089">
    <property type="entry name" value="MCPsignal_dom"/>
</dbReference>
<dbReference type="PANTHER" id="PTHR32089">
    <property type="entry name" value="METHYL-ACCEPTING CHEMOTAXIS PROTEIN MCPB"/>
    <property type="match status" value="1"/>
</dbReference>
<evidence type="ECO:0000313" key="9">
    <source>
        <dbReference type="Proteomes" id="UP001199044"/>
    </source>
</evidence>
<dbReference type="Gene3D" id="1.10.287.950">
    <property type="entry name" value="Methyl-accepting chemotaxis protein"/>
    <property type="match status" value="1"/>
</dbReference>
<name>A0ABS7YPR5_9VIBR</name>
<dbReference type="CDD" id="cd11386">
    <property type="entry name" value="MCP_signal"/>
    <property type="match status" value="1"/>
</dbReference>
<reference evidence="9" key="1">
    <citation type="submission" date="2023-07" db="EMBL/GenBank/DDBJ databases">
        <title>Molecular identification of indigenous halophilic bacteria isolated from red sea cost, biodegradation of synthetic dyes and assessment of degraded metabolite toxicity.</title>
        <authorList>
            <person name="Chaieb K."/>
            <person name="Altayb H.N."/>
        </authorList>
    </citation>
    <scope>NUCLEOTIDE SEQUENCE [LARGE SCALE GENOMIC DNA]</scope>
    <source>
        <strain evidence="9">K20</strain>
    </source>
</reference>
<keyword evidence="9" id="KW-1185">Reference proteome</keyword>
<dbReference type="Pfam" id="PF00015">
    <property type="entry name" value="MCPsignal"/>
    <property type="match status" value="1"/>
</dbReference>
<evidence type="ECO:0000259" key="6">
    <source>
        <dbReference type="PROSITE" id="PS50111"/>
    </source>
</evidence>
<dbReference type="EMBL" id="JAIWIU010000104">
    <property type="protein sequence ID" value="MCA2017368.1"/>
    <property type="molecule type" value="Genomic_DNA"/>
</dbReference>
<evidence type="ECO:0000256" key="1">
    <source>
        <dbReference type="ARBA" id="ARBA00004370"/>
    </source>
</evidence>
<dbReference type="Proteomes" id="UP001199044">
    <property type="component" value="Unassembled WGS sequence"/>
</dbReference>
<dbReference type="RefSeq" id="WP_225251113.1">
    <property type="nucleotide sequence ID" value="NZ_JAIWIU010000104.1"/>
</dbReference>
<keyword evidence="2 4" id="KW-0807">Transducer</keyword>
<dbReference type="SUPFAM" id="SSF58104">
    <property type="entry name" value="Methyl-accepting chemotaxis protein (MCP) signaling domain"/>
    <property type="match status" value="1"/>
</dbReference>
<dbReference type="PROSITE" id="PS50885">
    <property type="entry name" value="HAMP"/>
    <property type="match status" value="1"/>
</dbReference>
<dbReference type="InterPro" id="IPR003660">
    <property type="entry name" value="HAMP_dom"/>
</dbReference>
<protein>
    <submittedName>
        <fullName evidence="8">Methyl-accepting chemotaxis protein</fullName>
    </submittedName>
</protein>
<feature type="domain" description="HAMP" evidence="7">
    <location>
        <begin position="247"/>
        <end position="301"/>
    </location>
</feature>
<dbReference type="CDD" id="cd06225">
    <property type="entry name" value="HAMP"/>
    <property type="match status" value="1"/>
</dbReference>
<accession>A0ABS7YPR5</accession>
<dbReference type="PROSITE" id="PS50111">
    <property type="entry name" value="CHEMOTAXIS_TRANSDUC_2"/>
    <property type="match status" value="1"/>
</dbReference>
<dbReference type="Pfam" id="PF00672">
    <property type="entry name" value="HAMP"/>
    <property type="match status" value="1"/>
</dbReference>
<gene>
    <name evidence="8" type="ORF">LDJ79_14685</name>
</gene>
<evidence type="ECO:0000259" key="7">
    <source>
        <dbReference type="PROSITE" id="PS50885"/>
    </source>
</evidence>
<proteinExistence type="inferred from homology"/>
<feature type="transmembrane region" description="Helical" evidence="5">
    <location>
        <begin position="227"/>
        <end position="250"/>
    </location>
</feature>
<feature type="transmembrane region" description="Helical" evidence="5">
    <location>
        <begin position="12"/>
        <end position="33"/>
    </location>
</feature>
<comment type="subcellular location">
    <subcellularLocation>
        <location evidence="1">Membrane</location>
    </subcellularLocation>
</comment>
<feature type="domain" description="Methyl-accepting transducer" evidence="6">
    <location>
        <begin position="306"/>
        <end position="542"/>
    </location>
</feature>
<comment type="similarity">
    <text evidence="3">Belongs to the methyl-accepting chemotaxis (MCP) protein family.</text>
</comment>
<evidence type="ECO:0000256" key="3">
    <source>
        <dbReference type="ARBA" id="ARBA00029447"/>
    </source>
</evidence>
<evidence type="ECO:0000256" key="2">
    <source>
        <dbReference type="ARBA" id="ARBA00023224"/>
    </source>
</evidence>
<sequence>MRSFSFKNKIILVIIAIITATILVAYMSVNYFISNYIAQTDTKNIEHNIELVDQKLESELKTKINLAKSLNFSMMDIADTKTSTGFYRIVKVVNGYAFDESGNMDDDKAEAYVSSAEKQTEKPAISSVTLEGERPTITISQRRPDDSVDFFVIDLTSLQNVLQQYALEGSYLELISGNGTTIYSNKKGDNLTKISKTISVAENQWQLNGYIDKDRIQANTDRLNWKITLALLICAAVVISLSIVSLNLAFKPLMRLKALVADLSQGDGDLTQRLDVASQDEIGQISASINRFIEQLQGMFIEVSQSSSQIDSAIALLGEQSRSNVTALNAHTVETEQVITAIEEMNATAGSIAQSATDAAKLTETASSYASESKVVINHAVGSVNALETDVTDMAGTIAAMSEDTRQIEGVLQVIGEIAEQTNLLALNAAIEAARAGEQGRGFAVVADEVRALASRTQQSTGKINEMLTKLRQTTDNVVTKMESTRRSCEATADNTNKVMVSLNTMTSSVVEINDLNTLMATSAEEQSHVTSEISRNMAQIQQLIEGLNQNASRTDAISTDLGTTSSDLSEVVGRFRVQ</sequence>
<evidence type="ECO:0000256" key="4">
    <source>
        <dbReference type="PROSITE-ProRule" id="PRU00284"/>
    </source>
</evidence>
<keyword evidence="5" id="KW-1133">Transmembrane helix</keyword>
<comment type="caution">
    <text evidence="8">The sequence shown here is derived from an EMBL/GenBank/DDBJ whole genome shotgun (WGS) entry which is preliminary data.</text>
</comment>
<keyword evidence="5" id="KW-0812">Transmembrane</keyword>
<evidence type="ECO:0000256" key="5">
    <source>
        <dbReference type="SAM" id="Phobius"/>
    </source>
</evidence>
<dbReference type="PANTHER" id="PTHR32089:SF55">
    <property type="entry name" value="METHYL ACCEPTING SENSORY TRANSDUCER WITH CACHE_2 SMALL MOLECULE BINDING DOMAIN"/>
    <property type="match status" value="1"/>
</dbReference>
<dbReference type="SMART" id="SM00283">
    <property type="entry name" value="MA"/>
    <property type="match status" value="1"/>
</dbReference>
<dbReference type="SMART" id="SM00304">
    <property type="entry name" value="HAMP"/>
    <property type="match status" value="1"/>
</dbReference>
<evidence type="ECO:0000313" key="8">
    <source>
        <dbReference type="EMBL" id="MCA2017368.1"/>
    </source>
</evidence>